<dbReference type="Pfam" id="PF00271">
    <property type="entry name" value="Helicase_C"/>
    <property type="match status" value="1"/>
</dbReference>
<dbReference type="OrthoDB" id="2320933at2759"/>
<dbReference type="GO" id="GO:0004386">
    <property type="term" value="F:helicase activity"/>
    <property type="evidence" value="ECO:0007669"/>
    <property type="project" value="UniProtKB-KW"/>
</dbReference>
<feature type="region of interest" description="Disordered" evidence="5">
    <location>
        <begin position="1091"/>
        <end position="1112"/>
    </location>
</feature>
<dbReference type="CDD" id="cd18795">
    <property type="entry name" value="SF2_C_Ski2"/>
    <property type="match status" value="1"/>
</dbReference>
<dbReference type="SUPFAM" id="SSF52540">
    <property type="entry name" value="P-loop containing nucleoside triphosphate hydrolases"/>
    <property type="match status" value="1"/>
</dbReference>
<feature type="compositionally biased region" description="Basic and acidic residues" evidence="5">
    <location>
        <begin position="546"/>
        <end position="557"/>
    </location>
</feature>
<keyword evidence="2" id="KW-0378">Hydrolase</keyword>
<gene>
    <name evidence="8" type="ORF">K491DRAFT_655289</name>
</gene>
<dbReference type="InterPro" id="IPR001650">
    <property type="entry name" value="Helicase_C-like"/>
</dbReference>
<dbReference type="Gene3D" id="3.40.50.300">
    <property type="entry name" value="P-loop containing nucleotide triphosphate hydrolases"/>
    <property type="match status" value="2"/>
</dbReference>
<dbReference type="InterPro" id="IPR059032">
    <property type="entry name" value="WHD_DDX60"/>
</dbReference>
<dbReference type="PROSITE" id="PS51194">
    <property type="entry name" value="HELICASE_CTER"/>
    <property type="match status" value="1"/>
</dbReference>
<dbReference type="Pfam" id="PF23002">
    <property type="entry name" value="PIN-like_DDX60"/>
    <property type="match status" value="1"/>
</dbReference>
<dbReference type="InterPro" id="IPR052431">
    <property type="entry name" value="SKI2_subfamily_helicases"/>
</dbReference>
<reference evidence="8" key="1">
    <citation type="journal article" date="2020" name="Stud. Mycol.">
        <title>101 Dothideomycetes genomes: a test case for predicting lifestyles and emergence of pathogens.</title>
        <authorList>
            <person name="Haridas S."/>
            <person name="Albert R."/>
            <person name="Binder M."/>
            <person name="Bloem J."/>
            <person name="Labutti K."/>
            <person name="Salamov A."/>
            <person name="Andreopoulos B."/>
            <person name="Baker S."/>
            <person name="Barry K."/>
            <person name="Bills G."/>
            <person name="Bluhm B."/>
            <person name="Cannon C."/>
            <person name="Castanera R."/>
            <person name="Culley D."/>
            <person name="Daum C."/>
            <person name="Ezra D."/>
            <person name="Gonzalez J."/>
            <person name="Henrissat B."/>
            <person name="Kuo A."/>
            <person name="Liang C."/>
            <person name="Lipzen A."/>
            <person name="Lutzoni F."/>
            <person name="Magnuson J."/>
            <person name="Mondo S."/>
            <person name="Nolan M."/>
            <person name="Ohm R."/>
            <person name="Pangilinan J."/>
            <person name="Park H.-J."/>
            <person name="Ramirez L."/>
            <person name="Alfaro M."/>
            <person name="Sun H."/>
            <person name="Tritt A."/>
            <person name="Yoshinaga Y."/>
            <person name="Zwiers L.-H."/>
            <person name="Turgeon B."/>
            <person name="Goodwin S."/>
            <person name="Spatafora J."/>
            <person name="Crous P."/>
            <person name="Grigoriev I."/>
        </authorList>
    </citation>
    <scope>NUCLEOTIDE SEQUENCE</scope>
    <source>
        <strain evidence="8">CBS 122681</strain>
    </source>
</reference>
<dbReference type="CDD" id="cd18025">
    <property type="entry name" value="DEXHc_DDX60"/>
    <property type="match status" value="1"/>
</dbReference>
<dbReference type="GO" id="GO:0016787">
    <property type="term" value="F:hydrolase activity"/>
    <property type="evidence" value="ECO:0007669"/>
    <property type="project" value="UniProtKB-KW"/>
</dbReference>
<sequence>MAGSDSDTSSEEDFTSSPVLEWYTRLYSRRVDIVGDYAGNELFLIEGDSILLHCFSDKHIDFDSGFQLLHAAYAVENFLRGLVARRCNFHIAFFDQHRELCVPPFVTGDNREKYLLARAAIIRHLRVNLEPVHPDIEVHVFPSVRSSSFAKYVATTDLYFILCHDGASAKSLRKRNLLSKDLNVLEDEEHDSEQNELKAKTMFRLLIFWFMQRGYNAALVNGLEWRDTKVVTSILENSRRHRPDMTSSMQTLEDDTDATSAISNSKGRAVLEKIQSSLGTQLTEREYLTVLIVTKLASQEQSMTSLAAAFLRHTALLSQLPLSKRLIETSEGSADIQSFLSRFNVGTKTIMGSTTWPSDVKGLSSGCDVADLVDGKLFAACIQEPSLGGGDRYELLAKASRALGRDDIASGSTNESSSSYLEKHKIYSATSTYAVLPFSNSIFEPHLGPIQLAVDKSGESIDITSATIFREISHWHNSKRPIDPKLREDHVALTKKQQSKALRRNQWFMAEMMAYAASLTNAVGKALEPEIVTTGAKIKPVAPVVSEKKEKKEENAKPKPGQKGGKKQVLTKKQAMMADIAASKSKKDDASSEKHIQGWRTTCASLDKEPVMVAKFQKAKQYLLALNTDLKRETLEAEVRLYMLNVLLTMWIGQCRDGKEKGLHLAALIFDTIGSFSKLRVPITKTITDCLETSTKFLGLPKLGAVSSEGDRALSFTFVLKSPPAVDLSIPLSAKQFQLLHCGPYFERSIDSAPDPRTPFEPDAWQRKVLDEIDAKRSLLVIAPTSAGKTFISFYAMKQVLEANNDDILVYVAPTKALVNQIAAEVQARFSKRYTYGGNSVWGIHTRDYRINNPTGCQILVTVPHILQIMLLAPSNAKSWSERVKWIIFDEVHCIGQAEDGLIWEQLLLLAPCPIIALSATIGNPNEFAAWLTSTQKAVGNDLQMVEHPHRYSDLRKFIYTPPKSFSFQGLSEDRVFAQLGLDGCNDFTFLHPVASLVNRGRGMPDDFSLEARDCLTLWECMSKHQTPEYPVDKTLDPATALPAVIKKIDIIKWTESLKALLRQWLADGDSPFDAVYKDLSRGVAIRDTPVIKQKEESSDDEESDDGEIDDRHDVDNILPLLTKLHEQDALPGIVFNYERGICERICRVLMKQLQEAETSWKESSPKWKSMLKSWEAWKTAMAKADKRRPVKVSTKKGAGGDDEVLSKADLQRDAASSEASPWASFDPENPVEGFHFADNKKASNDDVAKLMKELIRREVPQWLLDGLRRGIGVHHAGMNRKYRQVVEMLFRKGFLRVVIATGTLALGINMPCKTVVFSGDSVFLTALNYRQAAGRAGRRGFDMLGNVVFHGVSLAKIHRLISSRLPDLNGHFPITTTLVLRLFTLLNESNNSPFAIRSVNALLSQPRLYLGGEESKMTVLHHLRFSIEYLRRQYLLDSRGAPLNFAGCVSHLYFTENSAFAFHALLKDGFFHQLCANIDKSQDTVLRELMLTMSHLFGRRYCRQADEEFVKQVVKKSPSIVFLPPMPKNAAVSLRRHNESTLEIFTAYVRTFVEQHLQDPDDALPLTQLKICPTTSVDSNQNIQGHAPTTVRSPFVALSGHNDTFDSIHDLCTTSRSGVFLEEAVVPYVGLYPEESELPLNAYLYDYFNHGDVKALATANRIRSGDVWFVLNDFSMVLATIVTSLSNFMNLSSDSELDVRGEGDEEEERQDDMFVPPDDSGYETASTTSMPTKGGIVKQELTLQPKKKKKVADSWDDDADEEDFQANLAAERERKIKEVESLEKPAWEEGAELLNVLKAFKLLREDFDTKFRAMWA</sequence>
<dbReference type="GO" id="GO:0005737">
    <property type="term" value="C:cytoplasm"/>
    <property type="evidence" value="ECO:0007669"/>
    <property type="project" value="TreeGrafter"/>
</dbReference>
<dbReference type="PANTHER" id="PTHR44533:SF4">
    <property type="entry name" value="DEAD_H RNA HELICASE, PUTATIVE-RELATED"/>
    <property type="match status" value="1"/>
</dbReference>
<dbReference type="Proteomes" id="UP000799324">
    <property type="component" value="Unassembled WGS sequence"/>
</dbReference>
<dbReference type="Pfam" id="PF26076">
    <property type="entry name" value="WHD_DDX60"/>
    <property type="match status" value="1"/>
</dbReference>
<keyword evidence="9" id="KW-1185">Reference proteome</keyword>
<evidence type="ECO:0000256" key="5">
    <source>
        <dbReference type="SAM" id="MobiDB-lite"/>
    </source>
</evidence>
<name>A0A6A6TE15_9PLEO</name>
<dbReference type="PROSITE" id="PS51192">
    <property type="entry name" value="HELICASE_ATP_BIND_1"/>
    <property type="match status" value="1"/>
</dbReference>
<dbReference type="SMART" id="SM00490">
    <property type="entry name" value="HELICc"/>
    <property type="match status" value="1"/>
</dbReference>
<evidence type="ECO:0000256" key="2">
    <source>
        <dbReference type="ARBA" id="ARBA00022801"/>
    </source>
</evidence>
<dbReference type="InterPro" id="IPR011545">
    <property type="entry name" value="DEAD/DEAH_box_helicase_dom"/>
</dbReference>
<evidence type="ECO:0000313" key="9">
    <source>
        <dbReference type="Proteomes" id="UP000799324"/>
    </source>
</evidence>
<keyword evidence="1" id="KW-0547">Nucleotide-binding</keyword>
<evidence type="ECO:0000256" key="1">
    <source>
        <dbReference type="ARBA" id="ARBA00022741"/>
    </source>
</evidence>
<protein>
    <submittedName>
        <fullName evidence="8">DEAD/DEAH box helicase-like protein</fullName>
    </submittedName>
</protein>
<evidence type="ECO:0000256" key="3">
    <source>
        <dbReference type="ARBA" id="ARBA00022806"/>
    </source>
</evidence>
<dbReference type="InterPro" id="IPR055124">
    <property type="entry name" value="PIN-like_DDX60"/>
</dbReference>
<evidence type="ECO:0000259" key="6">
    <source>
        <dbReference type="PROSITE" id="PS51192"/>
    </source>
</evidence>
<dbReference type="InterPro" id="IPR027417">
    <property type="entry name" value="P-loop_NTPase"/>
</dbReference>
<evidence type="ECO:0000259" key="7">
    <source>
        <dbReference type="PROSITE" id="PS51194"/>
    </source>
</evidence>
<dbReference type="GO" id="GO:0005524">
    <property type="term" value="F:ATP binding"/>
    <property type="evidence" value="ECO:0007669"/>
    <property type="project" value="UniProtKB-KW"/>
</dbReference>
<evidence type="ECO:0000313" key="8">
    <source>
        <dbReference type="EMBL" id="KAF2657143.1"/>
    </source>
</evidence>
<dbReference type="Pfam" id="PF00270">
    <property type="entry name" value="DEAD"/>
    <property type="match status" value="1"/>
</dbReference>
<keyword evidence="3 8" id="KW-0347">Helicase</keyword>
<dbReference type="PANTHER" id="PTHR44533">
    <property type="entry name" value="DEAD/H RNA HELICASE, PUTATIVE-RELATED"/>
    <property type="match status" value="1"/>
</dbReference>
<dbReference type="InterPro" id="IPR014001">
    <property type="entry name" value="Helicase_ATP-bd"/>
</dbReference>
<organism evidence="8 9">
    <name type="scientific">Lophiostoma macrostomum CBS 122681</name>
    <dbReference type="NCBI Taxonomy" id="1314788"/>
    <lineage>
        <taxon>Eukaryota</taxon>
        <taxon>Fungi</taxon>
        <taxon>Dikarya</taxon>
        <taxon>Ascomycota</taxon>
        <taxon>Pezizomycotina</taxon>
        <taxon>Dothideomycetes</taxon>
        <taxon>Pleosporomycetidae</taxon>
        <taxon>Pleosporales</taxon>
        <taxon>Lophiostomataceae</taxon>
        <taxon>Lophiostoma</taxon>
    </lineage>
</organism>
<feature type="region of interest" description="Disordered" evidence="5">
    <location>
        <begin position="543"/>
        <end position="570"/>
    </location>
</feature>
<dbReference type="FunFam" id="3.40.50.300:FF:001039">
    <property type="entry name" value="ATP-dependent RNA helicase DDX60"/>
    <property type="match status" value="1"/>
</dbReference>
<dbReference type="SMART" id="SM00487">
    <property type="entry name" value="DEXDc"/>
    <property type="match status" value="1"/>
</dbReference>
<keyword evidence="4" id="KW-0067">ATP-binding</keyword>
<feature type="domain" description="Helicase C-terminal" evidence="7">
    <location>
        <begin position="1210"/>
        <end position="1381"/>
    </location>
</feature>
<feature type="region of interest" description="Disordered" evidence="5">
    <location>
        <begin position="1696"/>
        <end position="1732"/>
    </location>
</feature>
<proteinExistence type="predicted"/>
<feature type="domain" description="Helicase ATP-binding" evidence="6">
    <location>
        <begin position="770"/>
        <end position="940"/>
    </location>
</feature>
<dbReference type="GO" id="GO:0003676">
    <property type="term" value="F:nucleic acid binding"/>
    <property type="evidence" value="ECO:0007669"/>
    <property type="project" value="InterPro"/>
</dbReference>
<evidence type="ECO:0000256" key="4">
    <source>
        <dbReference type="ARBA" id="ARBA00022840"/>
    </source>
</evidence>
<accession>A0A6A6TE15</accession>
<feature type="compositionally biased region" description="Acidic residues" evidence="5">
    <location>
        <begin position="1098"/>
        <end position="1109"/>
    </location>
</feature>
<dbReference type="EMBL" id="MU004328">
    <property type="protein sequence ID" value="KAF2657143.1"/>
    <property type="molecule type" value="Genomic_DNA"/>
</dbReference>
<feature type="region of interest" description="Disordered" evidence="5">
    <location>
        <begin position="1187"/>
        <end position="1207"/>
    </location>
</feature>